<evidence type="ECO:0000313" key="1">
    <source>
        <dbReference type="EMBL" id="SUB80557.1"/>
    </source>
</evidence>
<organism evidence="1 2">
    <name type="scientific">Segatella buccae</name>
    <dbReference type="NCBI Taxonomy" id="28126"/>
    <lineage>
        <taxon>Bacteria</taxon>
        <taxon>Pseudomonadati</taxon>
        <taxon>Bacteroidota</taxon>
        <taxon>Bacteroidia</taxon>
        <taxon>Bacteroidales</taxon>
        <taxon>Prevotellaceae</taxon>
        <taxon>Segatella</taxon>
    </lineage>
</organism>
<dbReference type="EMBL" id="UGTJ01000001">
    <property type="protein sequence ID" value="SUB80557.1"/>
    <property type="molecule type" value="Genomic_DNA"/>
</dbReference>
<evidence type="ECO:0008006" key="3">
    <source>
        <dbReference type="Google" id="ProtNLM"/>
    </source>
</evidence>
<dbReference type="Proteomes" id="UP000255283">
    <property type="component" value="Unassembled WGS sequence"/>
</dbReference>
<dbReference type="Pfam" id="PF14056">
    <property type="entry name" value="DUF4250"/>
    <property type="match status" value="1"/>
</dbReference>
<gene>
    <name evidence="1" type="ORF">NCTC13063_01843</name>
</gene>
<dbReference type="RefSeq" id="WP_048799236.1">
    <property type="nucleotide sequence ID" value="NZ_DBFWLE010000029.1"/>
</dbReference>
<name>A0AAQ1UJF1_9BACT</name>
<accession>A0AAQ1UJF1</accession>
<reference evidence="1 2" key="1">
    <citation type="submission" date="2018-06" db="EMBL/GenBank/DDBJ databases">
        <authorList>
            <consortium name="Pathogen Informatics"/>
            <person name="Doyle S."/>
        </authorList>
    </citation>
    <scope>NUCLEOTIDE SEQUENCE [LARGE SCALE GENOMIC DNA]</scope>
    <source>
        <strain evidence="1 2">NCTC13063</strain>
    </source>
</reference>
<comment type="caution">
    <text evidence="1">The sequence shown here is derived from an EMBL/GenBank/DDBJ whole genome shotgun (WGS) entry which is preliminary data.</text>
</comment>
<sequence length="59" mass="7021">MDRLPNDPMILFSTVNMLLRDDYRSLDDLCDDMNVDRNALEMKLATVGFEYSEKNNKFW</sequence>
<evidence type="ECO:0000313" key="2">
    <source>
        <dbReference type="Proteomes" id="UP000255283"/>
    </source>
</evidence>
<dbReference type="AlphaFoldDB" id="A0AAQ1UJF1"/>
<dbReference type="InterPro" id="IPR025346">
    <property type="entry name" value="DUF4250"/>
</dbReference>
<proteinExistence type="predicted"/>
<protein>
    <recommendedName>
        <fullName evidence="3">DUF4250 domain-containing protein</fullName>
    </recommendedName>
</protein>